<organism evidence="7 8">
    <name type="scientific">Blastococcus haudaquaticus</name>
    <dbReference type="NCBI Taxonomy" id="1938745"/>
    <lineage>
        <taxon>Bacteria</taxon>
        <taxon>Bacillati</taxon>
        <taxon>Actinomycetota</taxon>
        <taxon>Actinomycetes</taxon>
        <taxon>Geodermatophilales</taxon>
        <taxon>Geodermatophilaceae</taxon>
        <taxon>Blastococcus</taxon>
    </lineage>
</organism>
<dbReference type="InterPro" id="IPR003439">
    <property type="entry name" value="ABC_transporter-like_ATP-bd"/>
</dbReference>
<proteinExistence type="inferred from homology"/>
<dbReference type="Pfam" id="PF00005">
    <property type="entry name" value="ABC_tran"/>
    <property type="match status" value="1"/>
</dbReference>
<evidence type="ECO:0000313" key="8">
    <source>
        <dbReference type="Proteomes" id="UP000219482"/>
    </source>
</evidence>
<protein>
    <submittedName>
        <fullName evidence="7">Amino acid/amide ABC transporter ATP-binding protein 2, HAAT family</fullName>
    </submittedName>
</protein>
<reference evidence="8" key="1">
    <citation type="submission" date="2017-09" db="EMBL/GenBank/DDBJ databases">
        <authorList>
            <person name="Varghese N."/>
            <person name="Submissions S."/>
        </authorList>
    </citation>
    <scope>NUCLEOTIDE SEQUENCE [LARGE SCALE GENOMIC DNA]</scope>
    <source>
        <strain evidence="8">DSM 44270</strain>
    </source>
</reference>
<dbReference type="PANTHER" id="PTHR43820:SF4">
    <property type="entry name" value="HIGH-AFFINITY BRANCHED-CHAIN AMINO ACID TRANSPORT ATP-BINDING PROTEIN LIVF"/>
    <property type="match status" value="1"/>
</dbReference>
<evidence type="ECO:0000256" key="5">
    <source>
        <dbReference type="ARBA" id="ARBA00022970"/>
    </source>
</evidence>
<dbReference type="RefSeq" id="WP_097183388.1">
    <property type="nucleotide sequence ID" value="NZ_OCNK01000002.1"/>
</dbReference>
<dbReference type="GO" id="GO:0016887">
    <property type="term" value="F:ATP hydrolysis activity"/>
    <property type="evidence" value="ECO:0007669"/>
    <property type="project" value="InterPro"/>
</dbReference>
<dbReference type="GO" id="GO:0005524">
    <property type="term" value="F:ATP binding"/>
    <property type="evidence" value="ECO:0007669"/>
    <property type="project" value="UniProtKB-KW"/>
</dbReference>
<dbReference type="SUPFAM" id="SSF52540">
    <property type="entry name" value="P-loop containing nucleoside triphosphate hydrolases"/>
    <property type="match status" value="1"/>
</dbReference>
<dbReference type="InterPro" id="IPR003593">
    <property type="entry name" value="AAA+_ATPase"/>
</dbReference>
<keyword evidence="3" id="KW-0547">Nucleotide-binding</keyword>
<dbReference type="GO" id="GO:0015658">
    <property type="term" value="F:branched-chain amino acid transmembrane transporter activity"/>
    <property type="evidence" value="ECO:0007669"/>
    <property type="project" value="TreeGrafter"/>
</dbReference>
<comment type="similarity">
    <text evidence="1">Belongs to the ABC transporter superfamily.</text>
</comment>
<gene>
    <name evidence="7" type="ORF">SAMN06272739_1610</name>
</gene>
<keyword evidence="8" id="KW-1185">Reference proteome</keyword>
<keyword evidence="5" id="KW-0029">Amino-acid transport</keyword>
<accession>A0A286GQE5</accession>
<dbReference type="Proteomes" id="UP000219482">
    <property type="component" value="Unassembled WGS sequence"/>
</dbReference>
<dbReference type="OrthoDB" id="9776369at2"/>
<dbReference type="InterPro" id="IPR032823">
    <property type="entry name" value="BCA_ABC_TP_C"/>
</dbReference>
<dbReference type="GO" id="GO:0015807">
    <property type="term" value="P:L-amino acid transport"/>
    <property type="evidence" value="ECO:0007669"/>
    <property type="project" value="TreeGrafter"/>
</dbReference>
<dbReference type="PANTHER" id="PTHR43820">
    <property type="entry name" value="HIGH-AFFINITY BRANCHED-CHAIN AMINO ACID TRANSPORT ATP-BINDING PROTEIN LIVF"/>
    <property type="match status" value="1"/>
</dbReference>
<name>A0A286GQE5_9ACTN</name>
<evidence type="ECO:0000256" key="1">
    <source>
        <dbReference type="ARBA" id="ARBA00005417"/>
    </source>
</evidence>
<keyword evidence="2" id="KW-0813">Transport</keyword>
<dbReference type="AlphaFoldDB" id="A0A286GQE5"/>
<dbReference type="PROSITE" id="PS00211">
    <property type="entry name" value="ABC_TRANSPORTER_1"/>
    <property type="match status" value="1"/>
</dbReference>
<dbReference type="SMART" id="SM00382">
    <property type="entry name" value="AAA"/>
    <property type="match status" value="1"/>
</dbReference>
<sequence length="245" mass="25936">MTLLQLTGVRAAYDGVQALHGMDLAVTGGEMVALLGANGAGKTTTLRAISGTVSVEGAVVFDERDVTGWAAHRVARLGVGHVPEGRGTFVDLTVEENLTLGTLARGSRLRGQVKEDLAAVHELFPILRDFSRRQAGALSGGQQQMLAIARAILGRPRLLLVDEPSLGLAPMVTTEILRSLRVLQAEWQLAVLLAEQNARRALAVVDRAYVLESGRVVASGSAAELRENTAVQDAYLGAEQTGRPA</sequence>
<dbReference type="Pfam" id="PF12399">
    <property type="entry name" value="BCA_ABC_TP_C"/>
    <property type="match status" value="1"/>
</dbReference>
<dbReference type="InterPro" id="IPR027417">
    <property type="entry name" value="P-loop_NTPase"/>
</dbReference>
<dbReference type="CDD" id="cd03224">
    <property type="entry name" value="ABC_TM1139_LivF_branched"/>
    <property type="match status" value="1"/>
</dbReference>
<evidence type="ECO:0000256" key="4">
    <source>
        <dbReference type="ARBA" id="ARBA00022840"/>
    </source>
</evidence>
<dbReference type="Gene3D" id="3.40.50.300">
    <property type="entry name" value="P-loop containing nucleotide triphosphate hydrolases"/>
    <property type="match status" value="1"/>
</dbReference>
<evidence type="ECO:0000256" key="3">
    <source>
        <dbReference type="ARBA" id="ARBA00022741"/>
    </source>
</evidence>
<evidence type="ECO:0000256" key="2">
    <source>
        <dbReference type="ARBA" id="ARBA00022448"/>
    </source>
</evidence>
<keyword evidence="4 7" id="KW-0067">ATP-binding</keyword>
<dbReference type="PROSITE" id="PS50893">
    <property type="entry name" value="ABC_TRANSPORTER_2"/>
    <property type="match status" value="1"/>
</dbReference>
<dbReference type="InterPro" id="IPR052156">
    <property type="entry name" value="BCAA_Transport_ATP-bd_LivF"/>
</dbReference>
<evidence type="ECO:0000259" key="6">
    <source>
        <dbReference type="PROSITE" id="PS50893"/>
    </source>
</evidence>
<dbReference type="EMBL" id="OCNK01000002">
    <property type="protein sequence ID" value="SOD97767.1"/>
    <property type="molecule type" value="Genomic_DNA"/>
</dbReference>
<feature type="domain" description="ABC transporter" evidence="6">
    <location>
        <begin position="4"/>
        <end position="238"/>
    </location>
</feature>
<evidence type="ECO:0000313" key="7">
    <source>
        <dbReference type="EMBL" id="SOD97767.1"/>
    </source>
</evidence>
<dbReference type="InterPro" id="IPR017871">
    <property type="entry name" value="ABC_transporter-like_CS"/>
</dbReference>